<reference evidence="8" key="1">
    <citation type="submission" date="2019-08" db="EMBL/GenBank/DDBJ databases">
        <title>The improved chromosome-level genome for the pearl oyster Pinctada fucata martensii using PacBio sequencing and Hi-C.</title>
        <authorList>
            <person name="Zheng Z."/>
        </authorList>
    </citation>
    <scope>NUCLEOTIDE SEQUENCE</scope>
    <source>
        <strain evidence="8">ZZ-2019</strain>
        <tissue evidence="8">Adductor muscle</tissue>
    </source>
</reference>
<evidence type="ECO:0000256" key="6">
    <source>
        <dbReference type="ARBA" id="ARBA00023049"/>
    </source>
</evidence>
<keyword evidence="3" id="KW-0479">Metal-binding</keyword>
<dbReference type="Pfam" id="PF07998">
    <property type="entry name" value="Peptidase_M54"/>
    <property type="match status" value="1"/>
</dbReference>
<evidence type="ECO:0000313" key="9">
    <source>
        <dbReference type="Proteomes" id="UP001186944"/>
    </source>
</evidence>
<proteinExistence type="predicted"/>
<keyword evidence="7" id="KW-0812">Transmembrane</keyword>
<keyword evidence="7" id="KW-0472">Membrane</keyword>
<dbReference type="EMBL" id="VSWD01000007">
    <property type="protein sequence ID" value="KAK3097534.1"/>
    <property type="molecule type" value="Genomic_DNA"/>
</dbReference>
<keyword evidence="9" id="KW-1185">Reference proteome</keyword>
<evidence type="ECO:0000256" key="1">
    <source>
        <dbReference type="ARBA" id="ARBA00001947"/>
    </source>
</evidence>
<comment type="caution">
    <text evidence="8">The sequence shown here is derived from an EMBL/GenBank/DDBJ whole genome shotgun (WGS) entry which is preliminary data.</text>
</comment>
<gene>
    <name evidence="8" type="ORF">FSP39_010517</name>
</gene>
<dbReference type="GO" id="GO:0006508">
    <property type="term" value="P:proteolysis"/>
    <property type="evidence" value="ECO:0007669"/>
    <property type="project" value="UniProtKB-KW"/>
</dbReference>
<sequence>MSDLYGDDPDLFVAGMAGGNLGVGIFSFYRYDPSLSFSTEDWFDVEHLDNVAPSDRKTLILQRSCKLLVHEINHLLGLDHCIFYDCCMNGSGHLEEDFRQPIHLCPVDLRKLQTLVGFDVLTRYQQLVEFYEKHNMEDEVDG</sequence>
<evidence type="ECO:0000256" key="5">
    <source>
        <dbReference type="ARBA" id="ARBA00022833"/>
    </source>
</evidence>
<feature type="transmembrane region" description="Helical" evidence="7">
    <location>
        <begin position="12"/>
        <end position="29"/>
    </location>
</feature>
<organism evidence="8 9">
    <name type="scientific">Pinctada imbricata</name>
    <name type="common">Atlantic pearl-oyster</name>
    <name type="synonym">Pinctada martensii</name>
    <dbReference type="NCBI Taxonomy" id="66713"/>
    <lineage>
        <taxon>Eukaryota</taxon>
        <taxon>Metazoa</taxon>
        <taxon>Spiralia</taxon>
        <taxon>Lophotrochozoa</taxon>
        <taxon>Mollusca</taxon>
        <taxon>Bivalvia</taxon>
        <taxon>Autobranchia</taxon>
        <taxon>Pteriomorphia</taxon>
        <taxon>Pterioida</taxon>
        <taxon>Pterioidea</taxon>
        <taxon>Pteriidae</taxon>
        <taxon>Pinctada</taxon>
    </lineage>
</organism>
<protein>
    <recommendedName>
        <fullName evidence="10">Archaemetzincin-2</fullName>
    </recommendedName>
</protein>
<evidence type="ECO:0000256" key="4">
    <source>
        <dbReference type="ARBA" id="ARBA00022801"/>
    </source>
</evidence>
<dbReference type="InterPro" id="IPR024079">
    <property type="entry name" value="MetalloPept_cat_dom_sf"/>
</dbReference>
<comment type="cofactor">
    <cofactor evidence="1">
        <name>Zn(2+)</name>
        <dbReference type="ChEBI" id="CHEBI:29105"/>
    </cofactor>
</comment>
<dbReference type="PANTHER" id="PTHR15910">
    <property type="entry name" value="ARCHAEMETZINCIN"/>
    <property type="match status" value="1"/>
</dbReference>
<dbReference type="Proteomes" id="UP001186944">
    <property type="component" value="Unassembled WGS sequence"/>
</dbReference>
<dbReference type="AlphaFoldDB" id="A0AA88YIE5"/>
<keyword evidence="2" id="KW-0645">Protease</keyword>
<dbReference type="SUPFAM" id="SSF55486">
    <property type="entry name" value="Metalloproteases ('zincins'), catalytic domain"/>
    <property type="match status" value="1"/>
</dbReference>
<dbReference type="GO" id="GO:0046872">
    <property type="term" value="F:metal ion binding"/>
    <property type="evidence" value="ECO:0007669"/>
    <property type="project" value="UniProtKB-KW"/>
</dbReference>
<dbReference type="Gene3D" id="3.40.390.10">
    <property type="entry name" value="Collagenase (Catalytic Domain)"/>
    <property type="match status" value="1"/>
</dbReference>
<evidence type="ECO:0000256" key="2">
    <source>
        <dbReference type="ARBA" id="ARBA00022670"/>
    </source>
</evidence>
<evidence type="ECO:0008006" key="10">
    <source>
        <dbReference type="Google" id="ProtNLM"/>
    </source>
</evidence>
<keyword evidence="6" id="KW-0482">Metalloprotease</keyword>
<name>A0AA88YIE5_PINIB</name>
<keyword evidence="5" id="KW-0862">Zinc</keyword>
<evidence type="ECO:0000256" key="3">
    <source>
        <dbReference type="ARBA" id="ARBA00022723"/>
    </source>
</evidence>
<keyword evidence="4" id="KW-0378">Hydrolase</keyword>
<dbReference type="InterPro" id="IPR012962">
    <property type="entry name" value="Pept_M54_archaemetzincn"/>
</dbReference>
<dbReference type="CDD" id="cd11375">
    <property type="entry name" value="Peptidase_M54"/>
    <property type="match status" value="1"/>
</dbReference>
<evidence type="ECO:0000256" key="7">
    <source>
        <dbReference type="SAM" id="Phobius"/>
    </source>
</evidence>
<dbReference type="GO" id="GO:0008237">
    <property type="term" value="F:metallopeptidase activity"/>
    <property type="evidence" value="ECO:0007669"/>
    <property type="project" value="UniProtKB-KW"/>
</dbReference>
<dbReference type="PANTHER" id="PTHR15910:SF1">
    <property type="entry name" value="ARCHAEMETZINCIN-2"/>
    <property type="match status" value="1"/>
</dbReference>
<keyword evidence="7" id="KW-1133">Transmembrane helix</keyword>
<evidence type="ECO:0000313" key="8">
    <source>
        <dbReference type="EMBL" id="KAK3097534.1"/>
    </source>
</evidence>
<accession>A0AA88YIE5</accession>